<comment type="caution">
    <text evidence="2">The sequence shown here is derived from an EMBL/GenBank/DDBJ whole genome shotgun (WGS) entry which is preliminary data.</text>
</comment>
<dbReference type="EMBL" id="JAHLQT010009700">
    <property type="protein sequence ID" value="KAG7173485.1"/>
    <property type="molecule type" value="Genomic_DNA"/>
</dbReference>
<protein>
    <submittedName>
        <fullName evidence="2">Uncharacterized protein</fullName>
    </submittedName>
</protein>
<sequence>MIKSSSFPPSIHPRSVASAGAPLFHVMVGRGTGREGGRARLTVGPAPLITAPCQCEETQRASVSSAVVESSAAPPQPAPPPSSRWPVSCRRHDPRWCLLAGAAAGRRRLMIK</sequence>
<feature type="compositionally biased region" description="Low complexity" evidence="1">
    <location>
        <begin position="64"/>
        <end position="73"/>
    </location>
</feature>
<feature type="region of interest" description="Disordered" evidence="1">
    <location>
        <begin position="64"/>
        <end position="89"/>
    </location>
</feature>
<evidence type="ECO:0000313" key="2">
    <source>
        <dbReference type="EMBL" id="KAG7173485.1"/>
    </source>
</evidence>
<feature type="compositionally biased region" description="Pro residues" evidence="1">
    <location>
        <begin position="74"/>
        <end position="83"/>
    </location>
</feature>
<accession>A0A8J5N5V0</accession>
<dbReference type="Proteomes" id="UP000747542">
    <property type="component" value="Unassembled WGS sequence"/>
</dbReference>
<evidence type="ECO:0000313" key="3">
    <source>
        <dbReference type="Proteomes" id="UP000747542"/>
    </source>
</evidence>
<dbReference type="AlphaFoldDB" id="A0A8J5N5V0"/>
<evidence type="ECO:0000256" key="1">
    <source>
        <dbReference type="SAM" id="MobiDB-lite"/>
    </source>
</evidence>
<keyword evidence="3" id="KW-1185">Reference proteome</keyword>
<reference evidence="2" key="1">
    <citation type="journal article" date="2021" name="Sci. Adv.">
        <title>The American lobster genome reveals insights on longevity, neural, and immune adaptations.</title>
        <authorList>
            <person name="Polinski J.M."/>
            <person name="Zimin A.V."/>
            <person name="Clark K.F."/>
            <person name="Kohn A.B."/>
            <person name="Sadowski N."/>
            <person name="Timp W."/>
            <person name="Ptitsyn A."/>
            <person name="Khanna P."/>
            <person name="Romanova D.Y."/>
            <person name="Williams P."/>
            <person name="Greenwood S.J."/>
            <person name="Moroz L.L."/>
            <person name="Walt D.R."/>
            <person name="Bodnar A.G."/>
        </authorList>
    </citation>
    <scope>NUCLEOTIDE SEQUENCE</scope>
    <source>
        <strain evidence="2">GMGI-L3</strain>
    </source>
</reference>
<proteinExistence type="predicted"/>
<gene>
    <name evidence="2" type="ORF">Hamer_G023941</name>
</gene>
<organism evidence="2 3">
    <name type="scientific">Homarus americanus</name>
    <name type="common">American lobster</name>
    <dbReference type="NCBI Taxonomy" id="6706"/>
    <lineage>
        <taxon>Eukaryota</taxon>
        <taxon>Metazoa</taxon>
        <taxon>Ecdysozoa</taxon>
        <taxon>Arthropoda</taxon>
        <taxon>Crustacea</taxon>
        <taxon>Multicrustacea</taxon>
        <taxon>Malacostraca</taxon>
        <taxon>Eumalacostraca</taxon>
        <taxon>Eucarida</taxon>
        <taxon>Decapoda</taxon>
        <taxon>Pleocyemata</taxon>
        <taxon>Astacidea</taxon>
        <taxon>Nephropoidea</taxon>
        <taxon>Nephropidae</taxon>
        <taxon>Homarus</taxon>
    </lineage>
</organism>
<name>A0A8J5N5V0_HOMAM</name>